<dbReference type="OrthoDB" id="3644463at2759"/>
<evidence type="ECO:0000256" key="2">
    <source>
        <dbReference type="ARBA" id="ARBA00022771"/>
    </source>
</evidence>
<feature type="domain" description="MYND-type" evidence="5">
    <location>
        <begin position="129"/>
        <end position="169"/>
    </location>
</feature>
<dbReference type="SUPFAM" id="SSF144232">
    <property type="entry name" value="HIT/MYND zinc finger-like"/>
    <property type="match status" value="1"/>
</dbReference>
<dbReference type="Proteomes" id="UP000070133">
    <property type="component" value="Unassembled WGS sequence"/>
</dbReference>
<sequence>MTTLQARPVQLLTASSIHAKITAIVSLLLDVFIRGSQDSAGIQQSPSFAPWSWAMSGDEEIEAAIQPKLRECGVHDDLCTVGLCTREEKDIIDRQWSRLFARTAVQTGEFPRWLNTSTSARQLGDASHCHHCRSSMSTWLKRCSDCRGAYYCSQRCQEEAWQRHKERDCAAMRFYSFSFGN</sequence>
<keyword evidence="1" id="KW-0479">Metal-binding</keyword>
<evidence type="ECO:0000259" key="5">
    <source>
        <dbReference type="PROSITE" id="PS50865"/>
    </source>
</evidence>
<reference evidence="6 7" key="1">
    <citation type="submission" date="2015-07" db="EMBL/GenBank/DDBJ databases">
        <title>Comparative genomics of the Sigatoka disease complex on banana suggests a link between parallel evolutionary changes in Pseudocercospora fijiensis and Pseudocercospora eumusae and increased virulence on the banana host.</title>
        <authorList>
            <person name="Chang T.-C."/>
            <person name="Salvucci A."/>
            <person name="Crous P.W."/>
            <person name="Stergiopoulos I."/>
        </authorList>
    </citation>
    <scope>NUCLEOTIDE SEQUENCE [LARGE SCALE GENOMIC DNA]</scope>
    <source>
        <strain evidence="6 7">CBS 114824</strain>
    </source>
</reference>
<name>A0A139H125_9PEZI</name>
<dbReference type="GO" id="GO:0008270">
    <property type="term" value="F:zinc ion binding"/>
    <property type="evidence" value="ECO:0007669"/>
    <property type="project" value="UniProtKB-KW"/>
</dbReference>
<keyword evidence="3" id="KW-0862">Zinc</keyword>
<comment type="caution">
    <text evidence="6">The sequence shown here is derived from an EMBL/GenBank/DDBJ whole genome shotgun (WGS) entry which is preliminary data.</text>
</comment>
<proteinExistence type="predicted"/>
<evidence type="ECO:0000256" key="3">
    <source>
        <dbReference type="ARBA" id="ARBA00022833"/>
    </source>
</evidence>
<keyword evidence="2 4" id="KW-0863">Zinc-finger</keyword>
<dbReference type="AlphaFoldDB" id="A0A139H125"/>
<dbReference type="Pfam" id="PF01753">
    <property type="entry name" value="zf-MYND"/>
    <property type="match status" value="1"/>
</dbReference>
<accession>A0A139H125</accession>
<dbReference type="InterPro" id="IPR002893">
    <property type="entry name" value="Znf_MYND"/>
</dbReference>
<dbReference type="PROSITE" id="PS50865">
    <property type="entry name" value="ZF_MYND_2"/>
    <property type="match status" value="1"/>
</dbReference>
<dbReference type="STRING" id="321146.A0A139H125"/>
<evidence type="ECO:0000313" key="6">
    <source>
        <dbReference type="EMBL" id="KXS96111.1"/>
    </source>
</evidence>
<evidence type="ECO:0000256" key="4">
    <source>
        <dbReference type="PROSITE-ProRule" id="PRU00134"/>
    </source>
</evidence>
<dbReference type="Gene3D" id="6.10.140.2220">
    <property type="match status" value="1"/>
</dbReference>
<organism evidence="6 7">
    <name type="scientific">Pseudocercospora eumusae</name>
    <dbReference type="NCBI Taxonomy" id="321146"/>
    <lineage>
        <taxon>Eukaryota</taxon>
        <taxon>Fungi</taxon>
        <taxon>Dikarya</taxon>
        <taxon>Ascomycota</taxon>
        <taxon>Pezizomycotina</taxon>
        <taxon>Dothideomycetes</taxon>
        <taxon>Dothideomycetidae</taxon>
        <taxon>Mycosphaerellales</taxon>
        <taxon>Mycosphaerellaceae</taxon>
        <taxon>Pseudocercospora</taxon>
    </lineage>
</organism>
<evidence type="ECO:0000313" key="7">
    <source>
        <dbReference type="Proteomes" id="UP000070133"/>
    </source>
</evidence>
<dbReference type="EMBL" id="LFZN01000186">
    <property type="protein sequence ID" value="KXS96111.1"/>
    <property type="molecule type" value="Genomic_DNA"/>
</dbReference>
<keyword evidence="7" id="KW-1185">Reference proteome</keyword>
<protein>
    <recommendedName>
        <fullName evidence="5">MYND-type domain-containing protein</fullName>
    </recommendedName>
</protein>
<evidence type="ECO:0000256" key="1">
    <source>
        <dbReference type="ARBA" id="ARBA00022723"/>
    </source>
</evidence>
<gene>
    <name evidence="6" type="ORF">AC578_7782</name>
</gene>